<dbReference type="InterPro" id="IPR001610">
    <property type="entry name" value="PAC"/>
</dbReference>
<accession>A0A4Y9SLI1</accession>
<reference evidence="4 5" key="1">
    <citation type="submission" date="2019-03" db="EMBL/GenBank/DDBJ databases">
        <title>Draft Genome Sequence of Massilia arenosa sp. nov., a Novel Massilia Species Isolated from a Sandy-loam Maize Soil.</title>
        <authorList>
            <person name="Raths R."/>
            <person name="Peta V."/>
            <person name="Bucking H."/>
        </authorList>
    </citation>
    <scope>NUCLEOTIDE SEQUENCE [LARGE SCALE GENOMIC DNA]</scope>
    <source>
        <strain evidence="4 5">MC02</strain>
    </source>
</reference>
<dbReference type="SMART" id="SM00052">
    <property type="entry name" value="EAL"/>
    <property type="match status" value="1"/>
</dbReference>
<dbReference type="PROSITE" id="PS50113">
    <property type="entry name" value="PAC"/>
    <property type="match status" value="1"/>
</dbReference>
<dbReference type="SMART" id="SM00267">
    <property type="entry name" value="GGDEF"/>
    <property type="match status" value="1"/>
</dbReference>
<dbReference type="Pfam" id="PF08447">
    <property type="entry name" value="PAS_3"/>
    <property type="match status" value="1"/>
</dbReference>
<dbReference type="Gene3D" id="3.30.450.20">
    <property type="entry name" value="PAS domain"/>
    <property type="match status" value="2"/>
</dbReference>
<dbReference type="InterPro" id="IPR000700">
    <property type="entry name" value="PAS-assoc_C"/>
</dbReference>
<dbReference type="PROSITE" id="PS50887">
    <property type="entry name" value="GGDEF"/>
    <property type="match status" value="1"/>
</dbReference>
<dbReference type="EMBL" id="SPVF01000054">
    <property type="protein sequence ID" value="TFW27398.1"/>
    <property type="molecule type" value="Genomic_DNA"/>
</dbReference>
<dbReference type="PANTHER" id="PTHR44757">
    <property type="entry name" value="DIGUANYLATE CYCLASE DGCP"/>
    <property type="match status" value="1"/>
</dbReference>
<dbReference type="InterPro" id="IPR000160">
    <property type="entry name" value="GGDEF_dom"/>
</dbReference>
<dbReference type="InterPro" id="IPR013655">
    <property type="entry name" value="PAS_fold_3"/>
</dbReference>
<dbReference type="AlphaFoldDB" id="A0A4Y9SLI1"/>
<dbReference type="Gene3D" id="3.20.20.450">
    <property type="entry name" value="EAL domain"/>
    <property type="match status" value="1"/>
</dbReference>
<dbReference type="InterPro" id="IPR052155">
    <property type="entry name" value="Biofilm_reg_signaling"/>
</dbReference>
<comment type="caution">
    <text evidence="4">The sequence shown here is derived from an EMBL/GenBank/DDBJ whole genome shotgun (WGS) entry which is preliminary data.</text>
</comment>
<name>A0A4Y9SLI1_9BURK</name>
<dbReference type="NCBIfam" id="TIGR00229">
    <property type="entry name" value="sensory_box"/>
    <property type="match status" value="1"/>
</dbReference>
<feature type="domain" description="PAC" evidence="1">
    <location>
        <begin position="212"/>
        <end position="264"/>
    </location>
</feature>
<dbReference type="InterPro" id="IPR000014">
    <property type="entry name" value="PAS"/>
</dbReference>
<dbReference type="SUPFAM" id="SSF55785">
    <property type="entry name" value="PYP-like sensor domain (PAS domain)"/>
    <property type="match status" value="2"/>
</dbReference>
<proteinExistence type="predicted"/>
<dbReference type="OrthoDB" id="9813903at2"/>
<dbReference type="InterPro" id="IPR035965">
    <property type="entry name" value="PAS-like_dom_sf"/>
</dbReference>
<dbReference type="NCBIfam" id="TIGR00254">
    <property type="entry name" value="GGDEF"/>
    <property type="match status" value="1"/>
</dbReference>
<dbReference type="InterPro" id="IPR013656">
    <property type="entry name" value="PAS_4"/>
</dbReference>
<evidence type="ECO:0000259" key="1">
    <source>
        <dbReference type="PROSITE" id="PS50113"/>
    </source>
</evidence>
<sequence length="695" mass="77416">MFADRDRLRDLLDHVPAGIVIHEPDGSVDAANGPASTLLQRTWAQLFRAPATDAFWKFVRPDGSPMPAEEFPVNQVMARCAPVADVVVGVPVADGVRWMLCNAYPVFHEDHRIRHVVVCFTDCTKLVEAEHSLRTSEERLRLVLQGTTDAAWDLDLRSGRAYLSQRWWAMLGETGQSEDATIDTMWGRMPPAERERVQEALAAFLATDRTSFQIEYSMFHHDGHLIPVLARGYALRDTQGSALRLSGTNTDLTAQKETERRIYELAFLDHLTALPNRRLLVERLELALDRASRTGAAGALLVIDLDNFKLLNESLGHETGDALLREVAARLKHAVRSSDQLARLGGDEFVVLLEDLGRDQETAALEANVVAHQVIDALSRPFDLAGRSVYTSPSIGIATFARGDGSVDEVLRQADMAMYQAKREGRNTSRFFSDQLQRTVARRGGLEHDLREALANHELVLYCQPQVDLYGRVLGGELLLRWHNQQRGWVEPSDFIPLAESLGLIRPIGRDVLWQGCELLARWAHDPRLAEMSLAVNVSVQQQREPDFVQEVRDALVGTGANPERLVLELTETVFAEDLRDTVAKMWAVRELGVRFALDDFGTGYSSLSYLTRLPIDLLKIDRSFVHAAPDDPTAAVIVDAITAMANKLGLELLAEGVETEEQRALLAASGCRKFQGFLFDTALPVDQFAARYGM</sequence>
<dbReference type="Proteomes" id="UP000298438">
    <property type="component" value="Unassembled WGS sequence"/>
</dbReference>
<evidence type="ECO:0000313" key="5">
    <source>
        <dbReference type="Proteomes" id="UP000298438"/>
    </source>
</evidence>
<dbReference type="CDD" id="cd01948">
    <property type="entry name" value="EAL"/>
    <property type="match status" value="1"/>
</dbReference>
<dbReference type="SUPFAM" id="SSF141868">
    <property type="entry name" value="EAL domain-like"/>
    <property type="match status" value="1"/>
</dbReference>
<dbReference type="PROSITE" id="PS50883">
    <property type="entry name" value="EAL"/>
    <property type="match status" value="1"/>
</dbReference>
<dbReference type="InterPro" id="IPR043128">
    <property type="entry name" value="Rev_trsase/Diguanyl_cyclase"/>
</dbReference>
<dbReference type="InterPro" id="IPR029787">
    <property type="entry name" value="Nucleotide_cyclase"/>
</dbReference>
<feature type="domain" description="EAL" evidence="2">
    <location>
        <begin position="443"/>
        <end position="695"/>
    </location>
</feature>
<dbReference type="CDD" id="cd00130">
    <property type="entry name" value="PAS"/>
    <property type="match status" value="1"/>
</dbReference>
<evidence type="ECO:0000313" key="4">
    <source>
        <dbReference type="EMBL" id="TFW27398.1"/>
    </source>
</evidence>
<dbReference type="SMART" id="SM00091">
    <property type="entry name" value="PAS"/>
    <property type="match status" value="2"/>
</dbReference>
<dbReference type="Pfam" id="PF00563">
    <property type="entry name" value="EAL"/>
    <property type="match status" value="1"/>
</dbReference>
<organism evidence="4 5">
    <name type="scientific">Zemynaea arenosa</name>
    <dbReference type="NCBI Taxonomy" id="2561931"/>
    <lineage>
        <taxon>Bacteria</taxon>
        <taxon>Pseudomonadati</taxon>
        <taxon>Pseudomonadota</taxon>
        <taxon>Betaproteobacteria</taxon>
        <taxon>Burkholderiales</taxon>
        <taxon>Oxalobacteraceae</taxon>
        <taxon>Telluria group</taxon>
        <taxon>Zemynaea</taxon>
    </lineage>
</organism>
<dbReference type="Gene3D" id="3.30.70.270">
    <property type="match status" value="1"/>
</dbReference>
<keyword evidence="5" id="KW-1185">Reference proteome</keyword>
<dbReference type="SUPFAM" id="SSF55073">
    <property type="entry name" value="Nucleotide cyclase"/>
    <property type="match status" value="1"/>
</dbReference>
<evidence type="ECO:0000259" key="2">
    <source>
        <dbReference type="PROSITE" id="PS50883"/>
    </source>
</evidence>
<evidence type="ECO:0000259" key="3">
    <source>
        <dbReference type="PROSITE" id="PS50887"/>
    </source>
</evidence>
<dbReference type="PANTHER" id="PTHR44757:SF2">
    <property type="entry name" value="BIOFILM ARCHITECTURE MAINTENANCE PROTEIN MBAA"/>
    <property type="match status" value="1"/>
</dbReference>
<dbReference type="Pfam" id="PF08448">
    <property type="entry name" value="PAS_4"/>
    <property type="match status" value="1"/>
</dbReference>
<dbReference type="Pfam" id="PF00990">
    <property type="entry name" value="GGDEF"/>
    <property type="match status" value="1"/>
</dbReference>
<dbReference type="InterPro" id="IPR035919">
    <property type="entry name" value="EAL_sf"/>
</dbReference>
<protein>
    <submittedName>
        <fullName evidence="4">Bifunctional diguanylate cyclase/phosphodiesterase</fullName>
    </submittedName>
</protein>
<feature type="domain" description="GGDEF" evidence="3">
    <location>
        <begin position="296"/>
        <end position="434"/>
    </location>
</feature>
<gene>
    <name evidence="4" type="ORF">E4L96_03650</name>
</gene>
<dbReference type="CDD" id="cd01949">
    <property type="entry name" value="GGDEF"/>
    <property type="match status" value="1"/>
</dbReference>
<dbReference type="SMART" id="SM00086">
    <property type="entry name" value="PAC"/>
    <property type="match status" value="2"/>
</dbReference>
<dbReference type="InterPro" id="IPR001633">
    <property type="entry name" value="EAL_dom"/>
</dbReference>